<dbReference type="EMBL" id="BOOK01000024">
    <property type="protein sequence ID" value="GII01399.1"/>
    <property type="molecule type" value="Genomic_DNA"/>
</dbReference>
<accession>A0A8J3T5J9</accession>
<sequence length="655" mass="69054">MGKAHGLDAGTARQDDDVALSLMRGERALFVEGDLQTGRRLFEAAYGEAERRGDGSGMARAALGMGGLWVHEHRMAADAARVRMRQHRALTSVDPRSSLGLRLRIRLAGEEDYRTGGHAGILAMVAEARRAGDAAALTEALSLAHHCLLGPEHGALRMELAQELIGEASRTDRRSDLLMGLLWRTVDLFLSADPHAERCLGELRGLLAQGDHLAVGFVSDAIQVMRSIRDGGFEQAESLAAACAERGAAAGDADATVWYGGQLVAIRWYQGRIAELAPMVAELVASPTLSVMDNSYSAILAVAAATAGDLRPAAGALARVRGRDLADLPRSSTWLVSMYGVVEAAHLLRDTGSAERAYALLSPFARLPVIASLGVACLGSVQHSLGVAALTMGNADRAVEHLRAALHDDLALGHWPATVLARSRLGQALALRDGPRDPGARCELDLAAREAAALGMVLPAGLRPDPGGPVTGGGAGERAPGVVARRRGRQWRVELGHRAALVGHSVGMGHLATLLANPGREIPATELAAGSALRGTAVGGAAESAQPILDDLAVHDYRRRLAQLRAEIDELDSANEPERAAAARAERDWLVAELAAATGMGGRSRRFAGNEERARIAVGKAIRRALNRIDQADPVIGGELRATVQTGVRCCYRPG</sequence>
<name>A0A8J3T5J9_9ACTN</name>
<proteinExistence type="predicted"/>
<dbReference type="AlphaFoldDB" id="A0A8J3T5J9"/>
<protein>
    <submittedName>
        <fullName evidence="1">Uncharacterized protein</fullName>
    </submittedName>
</protein>
<comment type="caution">
    <text evidence="1">The sequence shown here is derived from an EMBL/GenBank/DDBJ whole genome shotgun (WGS) entry which is preliminary data.</text>
</comment>
<keyword evidence="2" id="KW-1185">Reference proteome</keyword>
<dbReference type="RefSeq" id="WP_203875785.1">
    <property type="nucleotide sequence ID" value="NZ_BOOK01000024.1"/>
</dbReference>
<gene>
    <name evidence="1" type="ORF">Pta02_34070</name>
</gene>
<evidence type="ECO:0000313" key="2">
    <source>
        <dbReference type="Proteomes" id="UP000634476"/>
    </source>
</evidence>
<reference evidence="1" key="1">
    <citation type="submission" date="2021-01" db="EMBL/GenBank/DDBJ databases">
        <title>Whole genome shotgun sequence of Planobispora takensis NBRC 109077.</title>
        <authorList>
            <person name="Komaki H."/>
            <person name="Tamura T."/>
        </authorList>
    </citation>
    <scope>NUCLEOTIDE SEQUENCE</scope>
    <source>
        <strain evidence="1">NBRC 109077</strain>
    </source>
</reference>
<evidence type="ECO:0000313" key="1">
    <source>
        <dbReference type="EMBL" id="GII01399.1"/>
    </source>
</evidence>
<organism evidence="1 2">
    <name type="scientific">Planobispora takensis</name>
    <dbReference type="NCBI Taxonomy" id="1367882"/>
    <lineage>
        <taxon>Bacteria</taxon>
        <taxon>Bacillati</taxon>
        <taxon>Actinomycetota</taxon>
        <taxon>Actinomycetes</taxon>
        <taxon>Streptosporangiales</taxon>
        <taxon>Streptosporangiaceae</taxon>
        <taxon>Planobispora</taxon>
    </lineage>
</organism>
<dbReference type="Proteomes" id="UP000634476">
    <property type="component" value="Unassembled WGS sequence"/>
</dbReference>